<evidence type="ECO:0000313" key="5">
    <source>
        <dbReference type="EMBL" id="KIW42231.1"/>
    </source>
</evidence>
<feature type="compositionally biased region" description="Acidic residues" evidence="3">
    <location>
        <begin position="471"/>
        <end position="497"/>
    </location>
</feature>
<sequence length="509" mass="54664">MPREQRRTRELNRDDDQYIILVQDIPRHCRWQELKDMTRSLGGEQSLKAEVFAASDGSQLGHCTIKGRNAATQVYENFCVQGWNGKCVRVSLAVLEKPGILKTIEGPRKSRGAMVETRVSPSFGHHPHPPQSQAGGGLTAGSHQTGSSSRQHVYHSNSYQFNAMTQHDNHQFYHQRPNPNGTTGIIVTPSSQSHASATGASRGGVVVVPHAVHVGQIPYTCPTRISPSYPAVSAAAVAAQQQPRELLSGSSIAPKSSSNLPSVATSTTSSTRNNKSPNSVLISRLPPQQSEKELRSLLEQYGSLVYLDIGPKTPNTEKAKGTAKARYDCATEALAAVQGLNGSNLGGSKIKVRQEKQDKTFSSSRPGGGGGGRPELFAMSLQERTILQHQQSMTAALRGPSTKIASSYQTRMQSQSQPKAKSDDTGSVGSSSTTSGPLIVDGARCLCASRDGKKKSFGVGRRGSVERQYDNDDDGDDDDDSSDGDSSDDEEEEDDDVTQTSDGLRGMKL</sequence>
<feature type="compositionally biased region" description="Polar residues" evidence="3">
    <location>
        <begin position="141"/>
        <end position="152"/>
    </location>
</feature>
<keyword evidence="1 2" id="KW-0694">RNA-binding</keyword>
<protein>
    <recommendedName>
        <fullName evidence="4">RRM domain-containing protein</fullName>
    </recommendedName>
</protein>
<evidence type="ECO:0000256" key="2">
    <source>
        <dbReference type="PROSITE-ProRule" id="PRU00176"/>
    </source>
</evidence>
<dbReference type="GO" id="GO:0005737">
    <property type="term" value="C:cytoplasm"/>
    <property type="evidence" value="ECO:0007669"/>
    <property type="project" value="TreeGrafter"/>
</dbReference>
<dbReference type="VEuPathDB" id="FungiDB:PV06_05795"/>
<keyword evidence="6" id="KW-1185">Reference proteome</keyword>
<dbReference type="AlphaFoldDB" id="A0A0D2AQJ8"/>
<feature type="compositionally biased region" description="Polar residues" evidence="3">
    <location>
        <begin position="248"/>
        <end position="261"/>
    </location>
</feature>
<reference evidence="5 6" key="1">
    <citation type="submission" date="2015-01" db="EMBL/GenBank/DDBJ databases">
        <title>The Genome Sequence of Exophiala oligosperma CBS72588.</title>
        <authorList>
            <consortium name="The Broad Institute Genomics Platform"/>
            <person name="Cuomo C."/>
            <person name="de Hoog S."/>
            <person name="Gorbushina A."/>
            <person name="Stielow B."/>
            <person name="Teixiera M."/>
            <person name="Abouelleil A."/>
            <person name="Chapman S.B."/>
            <person name="Priest M."/>
            <person name="Young S.K."/>
            <person name="Wortman J."/>
            <person name="Nusbaum C."/>
            <person name="Birren B."/>
        </authorList>
    </citation>
    <scope>NUCLEOTIDE SEQUENCE [LARGE SCALE GENOMIC DNA]</scope>
    <source>
        <strain evidence="5 6">CBS 72588</strain>
    </source>
</reference>
<proteinExistence type="predicted"/>
<dbReference type="InterPro" id="IPR000504">
    <property type="entry name" value="RRM_dom"/>
</dbReference>
<evidence type="ECO:0000313" key="6">
    <source>
        <dbReference type="Proteomes" id="UP000053342"/>
    </source>
</evidence>
<name>A0A0D2AQJ8_9EURO</name>
<organism evidence="5 6">
    <name type="scientific">Exophiala oligosperma</name>
    <dbReference type="NCBI Taxonomy" id="215243"/>
    <lineage>
        <taxon>Eukaryota</taxon>
        <taxon>Fungi</taxon>
        <taxon>Dikarya</taxon>
        <taxon>Ascomycota</taxon>
        <taxon>Pezizomycotina</taxon>
        <taxon>Eurotiomycetes</taxon>
        <taxon>Chaetothyriomycetidae</taxon>
        <taxon>Chaetothyriales</taxon>
        <taxon>Herpotrichiellaceae</taxon>
        <taxon>Exophiala</taxon>
    </lineage>
</organism>
<feature type="compositionally biased region" description="Polar residues" evidence="3">
    <location>
        <begin position="403"/>
        <end position="419"/>
    </location>
</feature>
<feature type="region of interest" description="Disordered" evidence="3">
    <location>
        <begin position="451"/>
        <end position="509"/>
    </location>
</feature>
<dbReference type="GO" id="GO:0005634">
    <property type="term" value="C:nucleus"/>
    <property type="evidence" value="ECO:0007669"/>
    <property type="project" value="TreeGrafter"/>
</dbReference>
<feature type="compositionally biased region" description="Low complexity" evidence="3">
    <location>
        <begin position="262"/>
        <end position="279"/>
    </location>
</feature>
<feature type="region of interest" description="Disordered" evidence="3">
    <location>
        <begin position="119"/>
        <end position="152"/>
    </location>
</feature>
<dbReference type="SMART" id="SM00360">
    <property type="entry name" value="RRM"/>
    <property type="match status" value="1"/>
</dbReference>
<dbReference type="InterPro" id="IPR012677">
    <property type="entry name" value="Nucleotide-bd_a/b_plait_sf"/>
</dbReference>
<dbReference type="EMBL" id="KN847336">
    <property type="protein sequence ID" value="KIW42231.1"/>
    <property type="molecule type" value="Genomic_DNA"/>
</dbReference>
<dbReference type="SUPFAM" id="SSF54928">
    <property type="entry name" value="RNA-binding domain, RBD"/>
    <property type="match status" value="1"/>
</dbReference>
<evidence type="ECO:0000256" key="1">
    <source>
        <dbReference type="ARBA" id="ARBA00022884"/>
    </source>
</evidence>
<evidence type="ECO:0000259" key="4">
    <source>
        <dbReference type="PROSITE" id="PS50102"/>
    </source>
</evidence>
<dbReference type="GeneID" id="27357869"/>
<feature type="domain" description="RRM" evidence="4">
    <location>
        <begin position="278"/>
        <end position="357"/>
    </location>
</feature>
<dbReference type="Pfam" id="PF00076">
    <property type="entry name" value="RRM_1"/>
    <property type="match status" value="1"/>
</dbReference>
<feature type="region of interest" description="Disordered" evidence="3">
    <location>
        <begin position="246"/>
        <end position="288"/>
    </location>
</feature>
<dbReference type="GO" id="GO:0003729">
    <property type="term" value="F:mRNA binding"/>
    <property type="evidence" value="ECO:0007669"/>
    <property type="project" value="TreeGrafter"/>
</dbReference>
<dbReference type="OrthoDB" id="1049195at2759"/>
<dbReference type="Gene3D" id="3.30.70.330">
    <property type="match status" value="1"/>
</dbReference>
<evidence type="ECO:0000256" key="3">
    <source>
        <dbReference type="SAM" id="MobiDB-lite"/>
    </source>
</evidence>
<dbReference type="STRING" id="215243.A0A0D2AQJ8"/>
<accession>A0A0D2AQJ8</accession>
<feature type="region of interest" description="Disordered" evidence="3">
    <location>
        <begin position="391"/>
        <end position="439"/>
    </location>
</feature>
<dbReference type="PANTHER" id="PTHR23003:SF60">
    <property type="entry name" value="RNA BINDING PROTEIN (AFU_ORTHOLOGUE AFUA_1G02950)"/>
    <property type="match status" value="1"/>
</dbReference>
<dbReference type="InterPro" id="IPR035979">
    <property type="entry name" value="RBD_domain_sf"/>
</dbReference>
<dbReference type="PROSITE" id="PS50102">
    <property type="entry name" value="RRM"/>
    <property type="match status" value="1"/>
</dbReference>
<feature type="compositionally biased region" description="Low complexity" evidence="3">
    <location>
        <begin position="425"/>
        <end position="436"/>
    </location>
</feature>
<dbReference type="CDD" id="cd00590">
    <property type="entry name" value="RRM_SF"/>
    <property type="match status" value="1"/>
</dbReference>
<dbReference type="Proteomes" id="UP000053342">
    <property type="component" value="Unassembled WGS sequence"/>
</dbReference>
<dbReference type="HOGENOM" id="CLU_039191_0_0_1"/>
<gene>
    <name evidence="5" type="ORF">PV06_05795</name>
</gene>
<dbReference type="RefSeq" id="XP_016262447.1">
    <property type="nucleotide sequence ID" value="XM_016406843.1"/>
</dbReference>
<feature type="region of interest" description="Disordered" evidence="3">
    <location>
        <begin position="344"/>
        <end position="375"/>
    </location>
</feature>
<dbReference type="PANTHER" id="PTHR23003">
    <property type="entry name" value="RNA RECOGNITION MOTIF RRM DOMAIN CONTAINING PROTEIN"/>
    <property type="match status" value="1"/>
</dbReference>
<dbReference type="GO" id="GO:1990904">
    <property type="term" value="C:ribonucleoprotein complex"/>
    <property type="evidence" value="ECO:0007669"/>
    <property type="project" value="TreeGrafter"/>
</dbReference>
<dbReference type="InterPro" id="IPR050374">
    <property type="entry name" value="RRT5_SRSF_SR"/>
</dbReference>